<dbReference type="Proteomes" id="UP000254055">
    <property type="component" value="Unassembled WGS sequence"/>
</dbReference>
<dbReference type="Gene3D" id="3.90.470.20">
    <property type="entry name" value="4'-phosphopantetheinyl transferase domain"/>
    <property type="match status" value="1"/>
</dbReference>
<keyword evidence="1" id="KW-0808">Transferase</keyword>
<reference evidence="3 4" key="1">
    <citation type="submission" date="2018-06" db="EMBL/GenBank/DDBJ databases">
        <authorList>
            <consortium name="Pathogen Informatics"/>
            <person name="Doyle S."/>
        </authorList>
    </citation>
    <scope>NUCLEOTIDE SEQUENCE [LARGE SCALE GENOMIC DNA]</scope>
    <source>
        <strain evidence="3 4">NCTC12229</strain>
    </source>
</reference>
<dbReference type="EMBL" id="UGRS01000001">
    <property type="protein sequence ID" value="SUA35684.1"/>
    <property type="molecule type" value="Genomic_DNA"/>
</dbReference>
<dbReference type="InterPro" id="IPR037143">
    <property type="entry name" value="4-PPantetheinyl_Trfase_dom_sf"/>
</dbReference>
<feature type="domain" description="4'-phosphopantetheinyl transferase" evidence="2">
    <location>
        <begin position="85"/>
        <end position="162"/>
    </location>
</feature>
<dbReference type="AlphaFoldDB" id="A0A378WGK7"/>
<dbReference type="OrthoDB" id="9808281at2"/>
<evidence type="ECO:0000313" key="4">
    <source>
        <dbReference type="Proteomes" id="UP000254055"/>
    </source>
</evidence>
<evidence type="ECO:0000259" key="2">
    <source>
        <dbReference type="Pfam" id="PF01648"/>
    </source>
</evidence>
<sequence>MATALTKQPKLICLLADHSCADLYRTEMLDVQDKNRVAHNPSLAQRMDWKVSRYLKQQAGLPVLSLSHSKGSAAVLTGNGVPHAGVDLEYMRPRDFAALAEWVAAPHEQEYLAQRGWLSEDFYELWTLKEALLKAAGLAFPSDMQRVGWQYDSDGLKCLHVNQQGAWNGISAKMGNFMLACVWKGQAECMLEAPRDMEVHITKRWHVCGGNG</sequence>
<dbReference type="GO" id="GO:0000287">
    <property type="term" value="F:magnesium ion binding"/>
    <property type="evidence" value="ECO:0007669"/>
    <property type="project" value="InterPro"/>
</dbReference>
<dbReference type="RefSeq" id="WP_115133935.1">
    <property type="nucleotide sequence ID" value="NZ_UGRS01000001.1"/>
</dbReference>
<organism evidence="3 4">
    <name type="scientific">Neisseria zoodegmatis</name>
    <dbReference type="NCBI Taxonomy" id="326523"/>
    <lineage>
        <taxon>Bacteria</taxon>
        <taxon>Pseudomonadati</taxon>
        <taxon>Pseudomonadota</taxon>
        <taxon>Betaproteobacteria</taxon>
        <taxon>Neisseriales</taxon>
        <taxon>Neisseriaceae</taxon>
        <taxon>Neisseria</taxon>
    </lineage>
</organism>
<dbReference type="SUPFAM" id="SSF56214">
    <property type="entry name" value="4'-phosphopantetheinyl transferase"/>
    <property type="match status" value="1"/>
</dbReference>
<evidence type="ECO:0000313" key="3">
    <source>
        <dbReference type="EMBL" id="SUA35684.1"/>
    </source>
</evidence>
<protein>
    <submittedName>
        <fullName evidence="3">Holo-(Acyl carrier protein) synthase 2</fullName>
    </submittedName>
</protein>
<evidence type="ECO:0000256" key="1">
    <source>
        <dbReference type="ARBA" id="ARBA00022679"/>
    </source>
</evidence>
<name>A0A378WGK7_9NEIS</name>
<proteinExistence type="predicted"/>
<accession>A0A378WGK7</accession>
<dbReference type="GO" id="GO:0008897">
    <property type="term" value="F:holo-[acyl-carrier-protein] synthase activity"/>
    <property type="evidence" value="ECO:0007669"/>
    <property type="project" value="InterPro"/>
</dbReference>
<gene>
    <name evidence="3" type="ORF">NCTC12229_00087</name>
</gene>
<dbReference type="Pfam" id="PF01648">
    <property type="entry name" value="ACPS"/>
    <property type="match status" value="1"/>
</dbReference>
<dbReference type="InterPro" id="IPR008278">
    <property type="entry name" value="4-PPantetheinyl_Trfase_dom"/>
</dbReference>